<evidence type="ECO:0000256" key="1">
    <source>
        <dbReference type="SAM" id="Phobius"/>
    </source>
</evidence>
<dbReference type="InParanoid" id="E2A152"/>
<keyword evidence="1" id="KW-0812">Transmembrane</keyword>
<reference evidence="2 3" key="1">
    <citation type="journal article" date="2010" name="Science">
        <title>Genomic comparison of the ants Camponotus floridanus and Harpegnathos saltator.</title>
        <authorList>
            <person name="Bonasio R."/>
            <person name="Zhang G."/>
            <person name="Ye C."/>
            <person name="Mutti N.S."/>
            <person name="Fang X."/>
            <person name="Qin N."/>
            <person name="Donahue G."/>
            <person name="Yang P."/>
            <person name="Li Q."/>
            <person name="Li C."/>
            <person name="Zhang P."/>
            <person name="Huang Z."/>
            <person name="Berger S.L."/>
            <person name="Reinberg D."/>
            <person name="Wang J."/>
            <person name="Liebig J."/>
        </authorList>
    </citation>
    <scope>NUCLEOTIDE SEQUENCE [LARGE SCALE GENOMIC DNA]</scope>
    <source>
        <strain evidence="3">C129</strain>
    </source>
</reference>
<evidence type="ECO:0000313" key="2">
    <source>
        <dbReference type="EMBL" id="EFN72819.1"/>
    </source>
</evidence>
<feature type="transmembrane region" description="Helical" evidence="1">
    <location>
        <begin position="218"/>
        <end position="238"/>
    </location>
</feature>
<keyword evidence="3" id="KW-1185">Reference proteome</keyword>
<dbReference type="AlphaFoldDB" id="E2A152"/>
<dbReference type="OMA" id="HFWINKP"/>
<name>E2A152_CAMFO</name>
<proteinExistence type="predicted"/>
<sequence length="360" mass="39514">MNSIYQRPIRHIYLGYICNEACSRPRRAGKYIEDVREGSCINRASVGKHRWVSSDESLSSLHSDILMHFWINKPAGRYYGFTGRRYPATPVPKTRSQCRRGGELRQMVTPVRRFQGLAGNFAGGNASSAGPSNINNSCRSIARSTTTSARTHNENRSSSSSLSAAQLAQLNNIPNNVTDASNNQLILSNATGANGTNRNLLGFFEISDAELAGYRLRCAVWITFVLATGFVAAAKFYFGYRGPGLEILMFCGLLILLLSACLYSIFCRRHDQSHYHHGSRPEHSARMQEDHLAALTNASGISDTVVGRMTTMSTTTTAVRQNPPPPYHIAILIPPLPPTFSDEAPPPSYDKVCDEIAGPA</sequence>
<evidence type="ECO:0000313" key="3">
    <source>
        <dbReference type="Proteomes" id="UP000000311"/>
    </source>
</evidence>
<accession>E2A152</accession>
<feature type="transmembrane region" description="Helical" evidence="1">
    <location>
        <begin position="244"/>
        <end position="266"/>
    </location>
</feature>
<dbReference type="Proteomes" id="UP000000311">
    <property type="component" value="Unassembled WGS sequence"/>
</dbReference>
<gene>
    <name evidence="2" type="ORF">EAG_00900</name>
</gene>
<dbReference type="EMBL" id="GL435707">
    <property type="protein sequence ID" value="EFN72819.1"/>
    <property type="molecule type" value="Genomic_DNA"/>
</dbReference>
<dbReference type="OrthoDB" id="7683804at2759"/>
<keyword evidence="1" id="KW-1133">Transmembrane helix</keyword>
<organism evidence="3">
    <name type="scientific">Camponotus floridanus</name>
    <name type="common">Florida carpenter ant</name>
    <dbReference type="NCBI Taxonomy" id="104421"/>
    <lineage>
        <taxon>Eukaryota</taxon>
        <taxon>Metazoa</taxon>
        <taxon>Ecdysozoa</taxon>
        <taxon>Arthropoda</taxon>
        <taxon>Hexapoda</taxon>
        <taxon>Insecta</taxon>
        <taxon>Pterygota</taxon>
        <taxon>Neoptera</taxon>
        <taxon>Endopterygota</taxon>
        <taxon>Hymenoptera</taxon>
        <taxon>Apocrita</taxon>
        <taxon>Aculeata</taxon>
        <taxon>Formicoidea</taxon>
        <taxon>Formicidae</taxon>
        <taxon>Formicinae</taxon>
        <taxon>Camponotus</taxon>
    </lineage>
</organism>
<protein>
    <submittedName>
        <fullName evidence="2">Uncharacterized protein</fullName>
    </submittedName>
</protein>
<keyword evidence="1" id="KW-0472">Membrane</keyword>